<accession>A0A2C9LR26</accession>
<dbReference type="Proteomes" id="UP000076420">
    <property type="component" value="Unassembled WGS sequence"/>
</dbReference>
<protein>
    <submittedName>
        <fullName evidence="2">Uncharacterized protein</fullName>
    </submittedName>
</protein>
<dbReference type="KEGG" id="bgt:106065498"/>
<dbReference type="OrthoDB" id="6043197at2759"/>
<evidence type="ECO:0000313" key="3">
    <source>
        <dbReference type="Proteomes" id="UP000076420"/>
    </source>
</evidence>
<sequence length="302" mass="35031">MNVHHWLLVITWLYLIGRTYPRRHRRSTCVTHPRLRDKWHFVDQSKQVFARIRAHQIIYKYGKSKAIKYKCLESQDNIYLLRSNKYKNEDHGVVCLAFTYVADHPRAEYVVIRLIGPGDGTQVLSPVVVDQEAKLSIETTCDRHVVHAGQHATIAYIRRAREYTIPSVTSASPVIPGCKFPPELRGRWNYTYQHAKSLEIWQRNATLHLMSGESVKFICDKRDGGVFVFRAKEYVSRSEDAIMCAEFTPMPDDPFYSYQMSRHNSGNLLDGQLRSVSKSRPVYVHVDCDWIGSPARPEFLYP</sequence>
<evidence type="ECO:0000313" key="2">
    <source>
        <dbReference type="EnsemblMetazoa" id="BGLB034027-PB"/>
    </source>
</evidence>
<dbReference type="VEuPathDB" id="VectorBase:BGLAX_028244"/>
<dbReference type="AlphaFoldDB" id="A0A2C9LR26"/>
<proteinExistence type="predicted"/>
<reference evidence="2" key="1">
    <citation type="submission" date="2020-05" db="UniProtKB">
        <authorList>
            <consortium name="EnsemblMetazoa"/>
        </authorList>
    </citation>
    <scope>IDENTIFICATION</scope>
    <source>
        <strain evidence="2">BB02</strain>
    </source>
</reference>
<name>A0A2C9LR26_BIOGL</name>
<dbReference type="VEuPathDB" id="VectorBase:BGLB034027"/>
<feature type="chain" id="PRO_5012903476" evidence="1">
    <location>
        <begin position="22"/>
        <end position="302"/>
    </location>
</feature>
<keyword evidence="1" id="KW-0732">Signal</keyword>
<gene>
    <name evidence="2" type="primary">106065498</name>
</gene>
<dbReference type="EnsemblMetazoa" id="BGLB034027-RB">
    <property type="protein sequence ID" value="BGLB034027-PB"/>
    <property type="gene ID" value="BGLB034027"/>
</dbReference>
<feature type="signal peptide" evidence="1">
    <location>
        <begin position="1"/>
        <end position="21"/>
    </location>
</feature>
<evidence type="ECO:0000256" key="1">
    <source>
        <dbReference type="SAM" id="SignalP"/>
    </source>
</evidence>
<organism evidence="2 3">
    <name type="scientific">Biomphalaria glabrata</name>
    <name type="common">Bloodfluke planorb</name>
    <name type="synonym">Freshwater snail</name>
    <dbReference type="NCBI Taxonomy" id="6526"/>
    <lineage>
        <taxon>Eukaryota</taxon>
        <taxon>Metazoa</taxon>
        <taxon>Spiralia</taxon>
        <taxon>Lophotrochozoa</taxon>
        <taxon>Mollusca</taxon>
        <taxon>Gastropoda</taxon>
        <taxon>Heterobranchia</taxon>
        <taxon>Euthyneura</taxon>
        <taxon>Panpulmonata</taxon>
        <taxon>Hygrophila</taxon>
        <taxon>Lymnaeoidea</taxon>
        <taxon>Planorbidae</taxon>
        <taxon>Biomphalaria</taxon>
    </lineage>
</organism>